<keyword evidence="6 7" id="KW-0349">Heme</keyword>
<dbReference type="PROSITE" id="PS00086">
    <property type="entry name" value="CYTOCHROME_P450"/>
    <property type="match status" value="1"/>
</dbReference>
<comment type="similarity">
    <text evidence="2 7">Belongs to the cytochrome P450 family.</text>
</comment>
<evidence type="ECO:0000256" key="1">
    <source>
        <dbReference type="ARBA" id="ARBA00001971"/>
    </source>
</evidence>
<dbReference type="OrthoDB" id="1470350at2759"/>
<evidence type="ECO:0000313" key="10">
    <source>
        <dbReference type="Proteomes" id="UP000054771"/>
    </source>
</evidence>
<dbReference type="Gene3D" id="1.10.630.10">
    <property type="entry name" value="Cytochrome P450"/>
    <property type="match status" value="1"/>
</dbReference>
<dbReference type="PANTHER" id="PTHR24305:SF166">
    <property type="entry name" value="CYTOCHROME P450 12A4, MITOCHONDRIAL-RELATED"/>
    <property type="match status" value="1"/>
</dbReference>
<keyword evidence="4 7" id="KW-0560">Oxidoreductase</keyword>
<keyword evidence="3 6" id="KW-0479">Metal-binding</keyword>
<keyword evidence="10" id="KW-1185">Reference proteome</keyword>
<reference evidence="10" key="1">
    <citation type="journal article" date="2016" name="Genome Announc.">
        <title>Draft genome sequences of fungus Aspergillus calidoustus.</title>
        <authorList>
            <person name="Horn F."/>
            <person name="Linde J."/>
            <person name="Mattern D.J."/>
            <person name="Walther G."/>
            <person name="Guthke R."/>
            <person name="Scherlach K."/>
            <person name="Martin K."/>
            <person name="Brakhage A.A."/>
            <person name="Petzke L."/>
            <person name="Valiante V."/>
        </authorList>
    </citation>
    <scope>NUCLEOTIDE SEQUENCE [LARGE SCALE GENOMIC DNA]</scope>
    <source>
        <strain evidence="10">SF006504</strain>
    </source>
</reference>
<dbReference type="InterPro" id="IPR050121">
    <property type="entry name" value="Cytochrome_P450_monoxygenase"/>
</dbReference>
<dbReference type="CDD" id="cd11070">
    <property type="entry name" value="CYP56-like"/>
    <property type="match status" value="1"/>
</dbReference>
<dbReference type="InterPro" id="IPR001128">
    <property type="entry name" value="Cyt_P450"/>
</dbReference>
<dbReference type="STRING" id="454130.A0A0U5GV58"/>
<dbReference type="OMA" id="RTITWHE"/>
<dbReference type="Pfam" id="PF00067">
    <property type="entry name" value="p450"/>
    <property type="match status" value="1"/>
</dbReference>
<evidence type="ECO:0000313" key="9">
    <source>
        <dbReference type="EMBL" id="CEN61075.1"/>
    </source>
</evidence>
<evidence type="ECO:0000256" key="2">
    <source>
        <dbReference type="ARBA" id="ARBA00010617"/>
    </source>
</evidence>
<feature type="binding site" description="axial binding residue" evidence="6">
    <location>
        <position position="522"/>
    </location>
    <ligand>
        <name>heme</name>
        <dbReference type="ChEBI" id="CHEBI:30413"/>
    </ligand>
    <ligandPart>
        <name>Fe</name>
        <dbReference type="ChEBI" id="CHEBI:18248"/>
    </ligandPart>
</feature>
<dbReference type="GO" id="GO:0004497">
    <property type="term" value="F:monooxygenase activity"/>
    <property type="evidence" value="ECO:0007669"/>
    <property type="project" value="UniProtKB-KW"/>
</dbReference>
<dbReference type="InterPro" id="IPR036396">
    <property type="entry name" value="Cyt_P450_sf"/>
</dbReference>
<comment type="cofactor">
    <cofactor evidence="1 6">
        <name>heme</name>
        <dbReference type="ChEBI" id="CHEBI:30413"/>
    </cofactor>
</comment>
<dbReference type="SUPFAM" id="SSF48264">
    <property type="entry name" value="Cytochrome P450"/>
    <property type="match status" value="1"/>
</dbReference>
<accession>A0A0U5GV58</accession>
<evidence type="ECO:0000256" key="3">
    <source>
        <dbReference type="ARBA" id="ARBA00022723"/>
    </source>
</evidence>
<gene>
    <name evidence="9" type="ORF">ASPCAL07741</name>
</gene>
<dbReference type="GO" id="GO:0016705">
    <property type="term" value="F:oxidoreductase activity, acting on paired donors, with incorporation or reduction of molecular oxygen"/>
    <property type="evidence" value="ECO:0007669"/>
    <property type="project" value="InterPro"/>
</dbReference>
<proteinExistence type="inferred from homology"/>
<feature type="coiled-coil region" evidence="8">
    <location>
        <begin position="293"/>
        <end position="327"/>
    </location>
</feature>
<dbReference type="EMBL" id="CDMC01000006">
    <property type="protein sequence ID" value="CEN61075.1"/>
    <property type="molecule type" value="Genomic_DNA"/>
</dbReference>
<dbReference type="AlphaFoldDB" id="A0A0U5GV58"/>
<keyword evidence="7" id="KW-0503">Monooxygenase</keyword>
<dbReference type="GO" id="GO:0020037">
    <property type="term" value="F:heme binding"/>
    <property type="evidence" value="ECO:0007669"/>
    <property type="project" value="InterPro"/>
</dbReference>
<dbReference type="Proteomes" id="UP000054771">
    <property type="component" value="Unassembled WGS sequence"/>
</dbReference>
<name>A0A0U5GV58_ASPCI</name>
<dbReference type="GO" id="GO:0005506">
    <property type="term" value="F:iron ion binding"/>
    <property type="evidence" value="ECO:0007669"/>
    <property type="project" value="InterPro"/>
</dbReference>
<evidence type="ECO:0000256" key="4">
    <source>
        <dbReference type="ARBA" id="ARBA00023002"/>
    </source>
</evidence>
<dbReference type="PANTHER" id="PTHR24305">
    <property type="entry name" value="CYTOCHROME P450"/>
    <property type="match status" value="1"/>
</dbReference>
<dbReference type="PRINTS" id="PR00463">
    <property type="entry name" value="EP450I"/>
</dbReference>
<dbReference type="InterPro" id="IPR017972">
    <property type="entry name" value="Cyt_P450_CS"/>
</dbReference>
<evidence type="ECO:0008006" key="11">
    <source>
        <dbReference type="Google" id="ProtNLM"/>
    </source>
</evidence>
<dbReference type="PRINTS" id="PR00385">
    <property type="entry name" value="P450"/>
</dbReference>
<keyword evidence="8" id="KW-0175">Coiled coil</keyword>
<organism evidence="9 10">
    <name type="scientific">Aspergillus calidoustus</name>
    <dbReference type="NCBI Taxonomy" id="454130"/>
    <lineage>
        <taxon>Eukaryota</taxon>
        <taxon>Fungi</taxon>
        <taxon>Dikarya</taxon>
        <taxon>Ascomycota</taxon>
        <taxon>Pezizomycotina</taxon>
        <taxon>Eurotiomycetes</taxon>
        <taxon>Eurotiomycetidae</taxon>
        <taxon>Eurotiales</taxon>
        <taxon>Aspergillaceae</taxon>
        <taxon>Aspergillus</taxon>
        <taxon>Aspergillus subgen. Nidulantes</taxon>
    </lineage>
</organism>
<keyword evidence="5 6" id="KW-0408">Iron</keyword>
<evidence type="ECO:0000256" key="7">
    <source>
        <dbReference type="RuleBase" id="RU000461"/>
    </source>
</evidence>
<evidence type="ECO:0000256" key="5">
    <source>
        <dbReference type="ARBA" id="ARBA00023004"/>
    </source>
</evidence>
<evidence type="ECO:0000256" key="8">
    <source>
        <dbReference type="SAM" id="Coils"/>
    </source>
</evidence>
<sequence length="591" mass="66941">MLWTTIAAIPAIWTIHTITSLLRNRSLARKTNLPYVLFPFSEANLFYIFLLETRWFRHLVTHILPATWADYTHDSTFKLRWTGKDRMAKRYGGVYLYVTPGGISCNVTDADVVEQVCKARHSFVKPVKHLEAFAMYGTSVFTSEGPQWSYHHRYTAPAFNDKNNALVWRATMGQAREMLEYWESKYPGPGQLKPGPVLPDAREDMLELSLNVISDAGFGVKLPFKPSFTGAAGDPSDLFQDSSTPPTGYQFTFRGVMEYMNRSMLSVFFANGVLPKWVPHRLVPFFRKDFAAHEDLEKFLHALIRRAETAEDETHNLLERLVRSRREEQEVTNKRNPGLSDSEVLGNVYIFSIAGHETTATTLRFALVLLAIHENVQETLHREIVEVLGDGPLDSEYESAFPRLVTPLCIMLETLRLYPPVVSIPKLTPPTGAELALNDEIHHLPPNVRVNLNCNALHNSSEYWGPDAGTWDPSRWDKRNPDSFLAKNDGVEGLSGPGLESNGIHKPHRGSFIPFSDGMRACVGRKFAQAEFVAALVVLFREYRVTPATLKGETMQDARKRTERALRESSTFLTLSLTEKVPLRFQRRAST</sequence>
<evidence type="ECO:0000256" key="6">
    <source>
        <dbReference type="PIRSR" id="PIRSR602401-1"/>
    </source>
</evidence>
<dbReference type="GO" id="GO:0044550">
    <property type="term" value="P:secondary metabolite biosynthetic process"/>
    <property type="evidence" value="ECO:0007669"/>
    <property type="project" value="UniProtKB-ARBA"/>
</dbReference>
<protein>
    <recommendedName>
        <fullName evidence="11">Cytochrome P450</fullName>
    </recommendedName>
</protein>
<dbReference type="InterPro" id="IPR002401">
    <property type="entry name" value="Cyt_P450_E_grp-I"/>
</dbReference>